<keyword evidence="5 8" id="KW-0378">Hydrolase</keyword>
<evidence type="ECO:0000313" key="10">
    <source>
        <dbReference type="EMBL" id="EJP72317.1"/>
    </source>
</evidence>
<feature type="active site" description="Proton donor" evidence="8">
    <location>
        <position position="58"/>
    </location>
</feature>
<protein>
    <recommendedName>
        <fullName evidence="8">tRNA-specific adenosine deaminase</fullName>
        <ecNumber evidence="8">3.5.4.33</ecNumber>
    </recommendedName>
</protein>
<dbReference type="NCBIfam" id="NF008113">
    <property type="entry name" value="PRK10860.1"/>
    <property type="match status" value="1"/>
</dbReference>
<dbReference type="InterPro" id="IPR058535">
    <property type="entry name" value="MafB19-deam"/>
</dbReference>
<dbReference type="InterPro" id="IPR028883">
    <property type="entry name" value="tRNA_aden_deaminase"/>
</dbReference>
<sequence length="152" mass="17296">MHFSDQEKIFMKTAMQLAQESYNLGEVPVGAIVVKNNEIIGRGRNTVISDNDVTAHAEINAIREASKMIGNYRLVDCNMFVTLEPCHMCAKAIVDARLNSIIFAAKEPKTGSIFSIDNFFEKKVLNHKVNYKFGLFEEDSSKLLKDFFEQRR</sequence>
<dbReference type="HOGENOM" id="CLU_025810_3_2_6"/>
<dbReference type="PANTHER" id="PTHR11079">
    <property type="entry name" value="CYTOSINE DEAMINASE FAMILY MEMBER"/>
    <property type="match status" value="1"/>
</dbReference>
<feature type="binding site" evidence="8">
    <location>
        <position position="89"/>
    </location>
    <ligand>
        <name>Zn(2+)</name>
        <dbReference type="ChEBI" id="CHEBI:29105"/>
        <note>catalytic</note>
    </ligand>
</feature>
<evidence type="ECO:0000256" key="7">
    <source>
        <dbReference type="ARBA" id="ARBA00048045"/>
    </source>
</evidence>
<dbReference type="CDD" id="cd01285">
    <property type="entry name" value="nucleoside_deaminase"/>
    <property type="match status" value="1"/>
</dbReference>
<evidence type="ECO:0000256" key="4">
    <source>
        <dbReference type="ARBA" id="ARBA00022723"/>
    </source>
</evidence>
<comment type="subunit">
    <text evidence="2 8">Homodimer.</text>
</comment>
<feature type="binding site" evidence="8">
    <location>
        <position position="86"/>
    </location>
    <ligand>
        <name>Zn(2+)</name>
        <dbReference type="ChEBI" id="CHEBI:29105"/>
        <note>catalytic</note>
    </ligand>
</feature>
<organism evidence="10 11">
    <name type="scientific">SAR86 cluster bacterium SAR86A</name>
    <dbReference type="NCBI Taxonomy" id="1123866"/>
    <lineage>
        <taxon>Bacteria</taxon>
        <taxon>Pseudomonadati</taxon>
        <taxon>Pseudomonadota</taxon>
        <taxon>Gammaproteobacteria</taxon>
        <taxon>SAR86 cluster</taxon>
    </lineage>
</organism>
<dbReference type="GO" id="GO:0052717">
    <property type="term" value="F:tRNA-specific adenosine-34 deaminase activity"/>
    <property type="evidence" value="ECO:0007669"/>
    <property type="project" value="UniProtKB-UniRule"/>
</dbReference>
<dbReference type="SUPFAM" id="SSF53927">
    <property type="entry name" value="Cytidine deaminase-like"/>
    <property type="match status" value="1"/>
</dbReference>
<name>J4V155_9GAMM</name>
<feature type="domain" description="CMP/dCMP-type deaminase" evidence="9">
    <location>
        <begin position="5"/>
        <end position="115"/>
    </location>
</feature>
<evidence type="ECO:0000259" key="9">
    <source>
        <dbReference type="PROSITE" id="PS51747"/>
    </source>
</evidence>
<reference evidence="10 11" key="1">
    <citation type="journal article" date="2012" name="ISME J.">
        <title>Genomic insights to SAR86, an abundant and uncultivated marine bacterial lineage.</title>
        <authorList>
            <person name="Dupont C.L."/>
            <person name="Rusch D.B."/>
            <person name="Yooseph S."/>
            <person name="Lombardo M.J."/>
            <person name="Richter R.A."/>
            <person name="Valas R."/>
            <person name="Novotny M."/>
            <person name="Yee-Greenbaum J."/>
            <person name="Selengut J.D."/>
            <person name="Haft D.H."/>
            <person name="Halpern A.L."/>
            <person name="Lasken R.S."/>
            <person name="Nealson K."/>
            <person name="Friedman R."/>
            <person name="Venter J.C."/>
        </authorList>
    </citation>
    <scope>NUCLEOTIDE SEQUENCE [LARGE SCALE GENOMIC DNA]</scope>
</reference>
<dbReference type="EMBL" id="JH611156">
    <property type="protein sequence ID" value="EJP72317.1"/>
    <property type="molecule type" value="Genomic_DNA"/>
</dbReference>
<dbReference type="InterPro" id="IPR016193">
    <property type="entry name" value="Cytidine_deaminase-like"/>
</dbReference>
<dbReference type="InterPro" id="IPR002125">
    <property type="entry name" value="CMP_dCMP_dom"/>
</dbReference>
<feature type="binding site" evidence="8">
    <location>
        <position position="56"/>
    </location>
    <ligand>
        <name>Zn(2+)</name>
        <dbReference type="ChEBI" id="CHEBI:29105"/>
        <note>catalytic</note>
    </ligand>
</feature>
<evidence type="ECO:0000256" key="8">
    <source>
        <dbReference type="HAMAP-Rule" id="MF_00972"/>
    </source>
</evidence>
<keyword evidence="4 8" id="KW-0479">Metal-binding</keyword>
<comment type="catalytic activity">
    <reaction evidence="7 8">
        <text>adenosine(34) in tRNA + H2O + H(+) = inosine(34) in tRNA + NH4(+)</text>
        <dbReference type="Rhea" id="RHEA:43168"/>
        <dbReference type="Rhea" id="RHEA-COMP:10373"/>
        <dbReference type="Rhea" id="RHEA-COMP:10374"/>
        <dbReference type="ChEBI" id="CHEBI:15377"/>
        <dbReference type="ChEBI" id="CHEBI:15378"/>
        <dbReference type="ChEBI" id="CHEBI:28938"/>
        <dbReference type="ChEBI" id="CHEBI:74411"/>
        <dbReference type="ChEBI" id="CHEBI:82852"/>
        <dbReference type="EC" id="3.5.4.33"/>
    </reaction>
</comment>
<proteinExistence type="inferred from homology"/>
<dbReference type="EC" id="3.5.4.33" evidence="8"/>
<keyword evidence="6 8" id="KW-0862">Zinc</keyword>
<dbReference type="GO" id="GO:0002100">
    <property type="term" value="P:tRNA wobble adenosine to inosine editing"/>
    <property type="evidence" value="ECO:0007669"/>
    <property type="project" value="UniProtKB-UniRule"/>
</dbReference>
<evidence type="ECO:0000256" key="6">
    <source>
        <dbReference type="ARBA" id="ARBA00022833"/>
    </source>
</evidence>
<evidence type="ECO:0000256" key="1">
    <source>
        <dbReference type="ARBA" id="ARBA00010669"/>
    </source>
</evidence>
<evidence type="ECO:0000256" key="2">
    <source>
        <dbReference type="ARBA" id="ARBA00011738"/>
    </source>
</evidence>
<dbReference type="GO" id="GO:0008270">
    <property type="term" value="F:zinc ion binding"/>
    <property type="evidence" value="ECO:0007669"/>
    <property type="project" value="UniProtKB-UniRule"/>
</dbReference>
<evidence type="ECO:0000256" key="5">
    <source>
        <dbReference type="ARBA" id="ARBA00022801"/>
    </source>
</evidence>
<dbReference type="PROSITE" id="PS51747">
    <property type="entry name" value="CYT_DCMP_DEAMINASES_2"/>
    <property type="match status" value="1"/>
</dbReference>
<comment type="cofactor">
    <cofactor evidence="8">
        <name>Zn(2+)</name>
        <dbReference type="ChEBI" id="CHEBI:29105"/>
    </cofactor>
    <text evidence="8">Binds 1 zinc ion per subunit.</text>
</comment>
<comment type="similarity">
    <text evidence="1">Belongs to the cytidine and deoxycytidylate deaminase family. ADAT2 subfamily.</text>
</comment>
<gene>
    <name evidence="8" type="primary">tadA</name>
    <name evidence="10" type="ORF">NT01SARS_0815</name>
</gene>
<dbReference type="HAMAP" id="MF_00972">
    <property type="entry name" value="tRNA_aden_deaminase"/>
    <property type="match status" value="1"/>
</dbReference>
<keyword evidence="3 8" id="KW-0819">tRNA processing</keyword>
<dbReference type="InterPro" id="IPR016192">
    <property type="entry name" value="APOBEC/CMP_deaminase_Zn-bd"/>
</dbReference>
<dbReference type="PROSITE" id="PS00903">
    <property type="entry name" value="CYT_DCMP_DEAMINASES_1"/>
    <property type="match status" value="1"/>
</dbReference>
<dbReference type="STRING" id="1123866.NT01SARS_0815"/>
<dbReference type="Gene3D" id="3.40.140.10">
    <property type="entry name" value="Cytidine Deaminase, domain 2"/>
    <property type="match status" value="1"/>
</dbReference>
<dbReference type="PANTHER" id="PTHR11079:SF202">
    <property type="entry name" value="TRNA-SPECIFIC ADENOSINE DEAMINASE"/>
    <property type="match status" value="1"/>
</dbReference>
<dbReference type="Proteomes" id="UP000010305">
    <property type="component" value="Unassembled WGS sequence"/>
</dbReference>
<evidence type="ECO:0000256" key="3">
    <source>
        <dbReference type="ARBA" id="ARBA00022694"/>
    </source>
</evidence>
<comment type="function">
    <text evidence="8">Catalyzes the deamination of adenosine to inosine at the wobble position 34 of tRNA(Arg2).</text>
</comment>
<dbReference type="AlphaFoldDB" id="J4V155"/>
<dbReference type="Pfam" id="PF14437">
    <property type="entry name" value="MafB19-deam"/>
    <property type="match status" value="1"/>
</dbReference>
<evidence type="ECO:0000313" key="11">
    <source>
        <dbReference type="Proteomes" id="UP000010305"/>
    </source>
</evidence>
<accession>J4V155</accession>